<feature type="domain" description="RING-type" evidence="5">
    <location>
        <begin position="29"/>
        <end position="75"/>
    </location>
</feature>
<dbReference type="PROSITE" id="PS00518">
    <property type="entry name" value="ZF_RING_1"/>
    <property type="match status" value="1"/>
</dbReference>
<dbReference type="AlphaFoldDB" id="A0A6G1KDD5"/>
<dbReference type="Proteomes" id="UP000799428">
    <property type="component" value="Unassembled WGS sequence"/>
</dbReference>
<evidence type="ECO:0000256" key="1">
    <source>
        <dbReference type="ARBA" id="ARBA00022723"/>
    </source>
</evidence>
<evidence type="ECO:0000313" key="6">
    <source>
        <dbReference type="EMBL" id="KAF2710838.1"/>
    </source>
</evidence>
<organism evidence="6 7">
    <name type="scientific">Pleomassaria siparia CBS 279.74</name>
    <dbReference type="NCBI Taxonomy" id="1314801"/>
    <lineage>
        <taxon>Eukaryota</taxon>
        <taxon>Fungi</taxon>
        <taxon>Dikarya</taxon>
        <taxon>Ascomycota</taxon>
        <taxon>Pezizomycotina</taxon>
        <taxon>Dothideomycetes</taxon>
        <taxon>Pleosporomycetidae</taxon>
        <taxon>Pleosporales</taxon>
        <taxon>Pleomassariaceae</taxon>
        <taxon>Pleomassaria</taxon>
    </lineage>
</organism>
<dbReference type="InterPro" id="IPR027370">
    <property type="entry name" value="Znf-RING_euk"/>
</dbReference>
<dbReference type="GO" id="GO:0016567">
    <property type="term" value="P:protein ubiquitination"/>
    <property type="evidence" value="ECO:0007669"/>
    <property type="project" value="TreeGrafter"/>
</dbReference>
<keyword evidence="3" id="KW-0862">Zinc</keyword>
<keyword evidence="1" id="KW-0479">Metal-binding</keyword>
<proteinExistence type="predicted"/>
<dbReference type="PANTHER" id="PTHR45969">
    <property type="entry name" value="RING ZINC FINGER PROTEIN-RELATED"/>
    <property type="match status" value="1"/>
</dbReference>
<name>A0A6G1KDD5_9PLEO</name>
<dbReference type="SMART" id="SM00184">
    <property type="entry name" value="RING"/>
    <property type="match status" value="1"/>
</dbReference>
<dbReference type="InterPro" id="IPR001841">
    <property type="entry name" value="Znf_RING"/>
</dbReference>
<reference evidence="6" key="1">
    <citation type="journal article" date="2020" name="Stud. Mycol.">
        <title>101 Dothideomycetes genomes: a test case for predicting lifestyles and emergence of pathogens.</title>
        <authorList>
            <person name="Haridas S."/>
            <person name="Albert R."/>
            <person name="Binder M."/>
            <person name="Bloem J."/>
            <person name="Labutti K."/>
            <person name="Salamov A."/>
            <person name="Andreopoulos B."/>
            <person name="Baker S."/>
            <person name="Barry K."/>
            <person name="Bills G."/>
            <person name="Bluhm B."/>
            <person name="Cannon C."/>
            <person name="Castanera R."/>
            <person name="Culley D."/>
            <person name="Daum C."/>
            <person name="Ezra D."/>
            <person name="Gonzalez J."/>
            <person name="Henrissat B."/>
            <person name="Kuo A."/>
            <person name="Liang C."/>
            <person name="Lipzen A."/>
            <person name="Lutzoni F."/>
            <person name="Magnuson J."/>
            <person name="Mondo S."/>
            <person name="Nolan M."/>
            <person name="Ohm R."/>
            <person name="Pangilinan J."/>
            <person name="Park H.-J."/>
            <person name="Ramirez L."/>
            <person name="Alfaro M."/>
            <person name="Sun H."/>
            <person name="Tritt A."/>
            <person name="Yoshinaga Y."/>
            <person name="Zwiers L.-H."/>
            <person name="Turgeon B."/>
            <person name="Goodwin S."/>
            <person name="Spatafora J."/>
            <person name="Crous P."/>
            <person name="Grigoriev I."/>
        </authorList>
    </citation>
    <scope>NUCLEOTIDE SEQUENCE</scope>
    <source>
        <strain evidence="6">CBS 279.74</strain>
    </source>
</reference>
<evidence type="ECO:0000256" key="4">
    <source>
        <dbReference type="PROSITE-ProRule" id="PRU00175"/>
    </source>
</evidence>
<evidence type="ECO:0000313" key="7">
    <source>
        <dbReference type="Proteomes" id="UP000799428"/>
    </source>
</evidence>
<dbReference type="Gene3D" id="3.30.40.10">
    <property type="entry name" value="Zinc/RING finger domain, C3HC4 (zinc finger)"/>
    <property type="match status" value="1"/>
</dbReference>
<sequence length="232" mass="25560">MPPPMVLPTRRVFVDALRALPLERVSGTCPICQEPFSGADVPVRLPGCGHIYCRSCISEWFHSGRPNSNTCPLDRTTLFKLPLHVLAPSGSGSGSGSGPGRARRNAHHVTLVQGGSIIAVNGMPTREGYRSIVVDLWFFTSYLFRQAENDDLDGLSVPDALLRRPIDDAIPRGMEIPRAMIEILVAVARQMMVLHSENWPRVHVLRPEDADRFTDLLERLAVGLDGIEGSLY</sequence>
<evidence type="ECO:0000256" key="2">
    <source>
        <dbReference type="ARBA" id="ARBA00022771"/>
    </source>
</evidence>
<dbReference type="SUPFAM" id="SSF57850">
    <property type="entry name" value="RING/U-box"/>
    <property type="match status" value="1"/>
</dbReference>
<dbReference type="PROSITE" id="PS50089">
    <property type="entry name" value="ZF_RING_2"/>
    <property type="match status" value="1"/>
</dbReference>
<dbReference type="InterPro" id="IPR017907">
    <property type="entry name" value="Znf_RING_CS"/>
</dbReference>
<dbReference type="OrthoDB" id="3946702at2759"/>
<evidence type="ECO:0000256" key="3">
    <source>
        <dbReference type="ARBA" id="ARBA00022833"/>
    </source>
</evidence>
<keyword evidence="2 4" id="KW-0863">Zinc-finger</keyword>
<dbReference type="InterPro" id="IPR013083">
    <property type="entry name" value="Znf_RING/FYVE/PHD"/>
</dbReference>
<evidence type="ECO:0000259" key="5">
    <source>
        <dbReference type="PROSITE" id="PS50089"/>
    </source>
</evidence>
<dbReference type="EMBL" id="MU005768">
    <property type="protein sequence ID" value="KAF2710838.1"/>
    <property type="molecule type" value="Genomic_DNA"/>
</dbReference>
<dbReference type="Pfam" id="PF13445">
    <property type="entry name" value="zf-RING_UBOX"/>
    <property type="match status" value="1"/>
</dbReference>
<dbReference type="GO" id="GO:0061630">
    <property type="term" value="F:ubiquitin protein ligase activity"/>
    <property type="evidence" value="ECO:0007669"/>
    <property type="project" value="TreeGrafter"/>
</dbReference>
<keyword evidence="7" id="KW-1185">Reference proteome</keyword>
<accession>A0A6G1KDD5</accession>
<dbReference type="PANTHER" id="PTHR45969:SF69">
    <property type="entry name" value="FINGER DOMAIN PROTEIN, PUTATIVE (AFU_ORTHOLOGUE AFUA_3G12190)-RELATED"/>
    <property type="match status" value="1"/>
</dbReference>
<dbReference type="GO" id="GO:0008270">
    <property type="term" value="F:zinc ion binding"/>
    <property type="evidence" value="ECO:0007669"/>
    <property type="project" value="UniProtKB-KW"/>
</dbReference>
<protein>
    <recommendedName>
        <fullName evidence="5">RING-type domain-containing protein</fullName>
    </recommendedName>
</protein>
<gene>
    <name evidence="6" type="ORF">K504DRAFT_453885</name>
</gene>